<dbReference type="Proteomes" id="UP000663722">
    <property type="component" value="Chromosome"/>
</dbReference>
<dbReference type="EMBL" id="CP061800">
    <property type="protein sequence ID" value="QTA88206.1"/>
    <property type="molecule type" value="Genomic_DNA"/>
</dbReference>
<organism evidence="1 2">
    <name type="scientific">Desulfonema magnum</name>
    <dbReference type="NCBI Taxonomy" id="45655"/>
    <lineage>
        <taxon>Bacteria</taxon>
        <taxon>Pseudomonadati</taxon>
        <taxon>Thermodesulfobacteriota</taxon>
        <taxon>Desulfobacteria</taxon>
        <taxon>Desulfobacterales</taxon>
        <taxon>Desulfococcaceae</taxon>
        <taxon>Desulfonema</taxon>
    </lineage>
</organism>
<evidence type="ECO:0000313" key="2">
    <source>
        <dbReference type="Proteomes" id="UP000663722"/>
    </source>
</evidence>
<reference evidence="1" key="1">
    <citation type="journal article" date="2021" name="Microb. Physiol.">
        <title>Proteogenomic Insights into the Physiology of Marine, Sulfate-Reducing, Filamentous Desulfonema limicola and Desulfonema magnum.</title>
        <authorList>
            <person name="Schnaars V."/>
            <person name="Wohlbrand L."/>
            <person name="Scheve S."/>
            <person name="Hinrichs C."/>
            <person name="Reinhardt R."/>
            <person name="Rabus R."/>
        </authorList>
    </citation>
    <scope>NUCLEOTIDE SEQUENCE</scope>
    <source>
        <strain evidence="1">4be13</strain>
    </source>
</reference>
<dbReference type="InterPro" id="IPR017574">
    <property type="entry name" value="CRISPR-assoc_prot_Cas7/Csc2"/>
</dbReference>
<gene>
    <name evidence="1" type="ORF">dnm_042480</name>
</gene>
<dbReference type="AlphaFoldDB" id="A0A975BMI5"/>
<accession>A0A975BMI5</accession>
<dbReference type="KEGG" id="dmm:dnm_042480"/>
<sequence>MKRFENYLGNIDHLVSSSPKGEKKGDDYIHPALKNMGSVTIIVIREAIAPVVFRNEEQEITDIEIGEEAYVRAVPNKFKYPEKGRGLQILRAYGVGGRLPQNKTFLRKSEKPSDAFDMNTLVFGDSTMHDNRVLPVRAAVNYSDGLSLLPKHLCVDETFHNRAMEDGTLFDAETGENSVSLFSRHFITPGTLMVQVLSTRGKVLPSEGLDHLLLSMGIAGLYGGQTSTTGVNIRSRIAGVYGAKFERAETSPYEIVKSLRDTDVDKKDGDAVIQAIHTMMAEVHEASMDAEAVGDYQKTLVEQFEKDDPALTEKYEQAAPKVAELFDSWFGTGKKK</sequence>
<keyword evidence="2" id="KW-1185">Reference proteome</keyword>
<dbReference type="NCBIfam" id="TIGR03157">
    <property type="entry name" value="cas_Csc2"/>
    <property type="match status" value="1"/>
</dbReference>
<evidence type="ECO:0000313" key="1">
    <source>
        <dbReference type="EMBL" id="QTA88206.1"/>
    </source>
</evidence>
<proteinExistence type="predicted"/>
<dbReference type="RefSeq" id="WP_207683079.1">
    <property type="nucleotide sequence ID" value="NZ_CP061800.1"/>
</dbReference>
<dbReference type="Pfam" id="PF18320">
    <property type="entry name" value="Csc2"/>
    <property type="match status" value="1"/>
</dbReference>
<protein>
    <submittedName>
        <fullName evidence="1">CRISPR-associated protein, Csc2</fullName>
    </submittedName>
</protein>
<name>A0A975BMI5_9BACT</name>